<dbReference type="GeneID" id="63826368"/>
<dbReference type="AlphaFoldDB" id="A0A165DBY5"/>
<sequence length="104" mass="12052">MDSTRAAHMDIILGEIQKCGWTIGSFLFDLFTLPPHSREDRNIAPVSQLRIQMVSKIFHRETSMKAHHHAYFRHFARPLPSRSGQNHRNPFVIRTLSVSTRIVC</sequence>
<evidence type="ECO:0000313" key="1">
    <source>
        <dbReference type="EMBL" id="KZT04522.1"/>
    </source>
</evidence>
<gene>
    <name evidence="1" type="ORF">LAESUDRAFT_728004</name>
</gene>
<reference evidence="1 2" key="1">
    <citation type="journal article" date="2016" name="Mol. Biol. Evol.">
        <title>Comparative Genomics of Early-Diverging Mushroom-Forming Fungi Provides Insights into the Origins of Lignocellulose Decay Capabilities.</title>
        <authorList>
            <person name="Nagy L.G."/>
            <person name="Riley R."/>
            <person name="Tritt A."/>
            <person name="Adam C."/>
            <person name="Daum C."/>
            <person name="Floudas D."/>
            <person name="Sun H."/>
            <person name="Yadav J.S."/>
            <person name="Pangilinan J."/>
            <person name="Larsson K.H."/>
            <person name="Matsuura K."/>
            <person name="Barry K."/>
            <person name="Labutti K."/>
            <person name="Kuo R."/>
            <person name="Ohm R.A."/>
            <person name="Bhattacharya S.S."/>
            <person name="Shirouzu T."/>
            <person name="Yoshinaga Y."/>
            <person name="Martin F.M."/>
            <person name="Grigoriev I.V."/>
            <person name="Hibbett D.S."/>
        </authorList>
    </citation>
    <scope>NUCLEOTIDE SEQUENCE [LARGE SCALE GENOMIC DNA]</scope>
    <source>
        <strain evidence="1 2">93-53</strain>
    </source>
</reference>
<dbReference type="EMBL" id="KV427636">
    <property type="protein sequence ID" value="KZT04522.1"/>
    <property type="molecule type" value="Genomic_DNA"/>
</dbReference>
<dbReference type="Proteomes" id="UP000076871">
    <property type="component" value="Unassembled WGS sequence"/>
</dbReference>
<evidence type="ECO:0000313" key="2">
    <source>
        <dbReference type="Proteomes" id="UP000076871"/>
    </source>
</evidence>
<keyword evidence="2" id="KW-1185">Reference proteome</keyword>
<organism evidence="1 2">
    <name type="scientific">Laetiporus sulphureus 93-53</name>
    <dbReference type="NCBI Taxonomy" id="1314785"/>
    <lineage>
        <taxon>Eukaryota</taxon>
        <taxon>Fungi</taxon>
        <taxon>Dikarya</taxon>
        <taxon>Basidiomycota</taxon>
        <taxon>Agaricomycotina</taxon>
        <taxon>Agaricomycetes</taxon>
        <taxon>Polyporales</taxon>
        <taxon>Laetiporus</taxon>
    </lineage>
</organism>
<protein>
    <submittedName>
        <fullName evidence="1">Uncharacterized protein</fullName>
    </submittedName>
</protein>
<name>A0A165DBY5_9APHY</name>
<dbReference type="InParanoid" id="A0A165DBY5"/>
<dbReference type="RefSeq" id="XP_040762262.1">
    <property type="nucleotide sequence ID" value="XM_040909339.1"/>
</dbReference>
<proteinExistence type="predicted"/>
<accession>A0A165DBY5</accession>